<dbReference type="EMBL" id="JACAZH010000041">
    <property type="protein sequence ID" value="KAF7335253.1"/>
    <property type="molecule type" value="Genomic_DNA"/>
</dbReference>
<dbReference type="OrthoDB" id="3365698at2759"/>
<protein>
    <submittedName>
        <fullName evidence="3">F-box domain-containing protein</fullName>
    </submittedName>
</protein>
<comment type="caution">
    <text evidence="3">The sequence shown here is derived from an EMBL/GenBank/DDBJ whole genome shotgun (WGS) entry which is preliminary data.</text>
</comment>
<accession>A0A8H6X662</accession>
<reference evidence="3" key="1">
    <citation type="submission" date="2020-05" db="EMBL/GenBank/DDBJ databases">
        <title>Mycena genomes resolve the evolution of fungal bioluminescence.</title>
        <authorList>
            <person name="Tsai I.J."/>
        </authorList>
    </citation>
    <scope>NUCLEOTIDE SEQUENCE</scope>
    <source>
        <strain evidence="3">160909Yilan</strain>
    </source>
</reference>
<organism evidence="3 4">
    <name type="scientific">Mycena sanguinolenta</name>
    <dbReference type="NCBI Taxonomy" id="230812"/>
    <lineage>
        <taxon>Eukaryota</taxon>
        <taxon>Fungi</taxon>
        <taxon>Dikarya</taxon>
        <taxon>Basidiomycota</taxon>
        <taxon>Agaricomycotina</taxon>
        <taxon>Agaricomycetes</taxon>
        <taxon>Agaricomycetidae</taxon>
        <taxon>Agaricales</taxon>
        <taxon>Marasmiineae</taxon>
        <taxon>Mycenaceae</taxon>
        <taxon>Mycena</taxon>
    </lineage>
</organism>
<feature type="chain" id="PRO_5034431664" evidence="1">
    <location>
        <begin position="23"/>
        <end position="557"/>
    </location>
</feature>
<gene>
    <name evidence="3" type="ORF">MSAN_02335800</name>
</gene>
<evidence type="ECO:0000259" key="2">
    <source>
        <dbReference type="Pfam" id="PF12937"/>
    </source>
</evidence>
<sequence>MFFLHLLLWSEAVFVERRVVRAFPSQTQANPRHDTLSLRVINPIVSKPELSKQILTKSQDKEGHSHFSKAIPCSPSWKMIFLRYICCWTAQGQHEFASYYAPILHHPTTFRSSFLNFPESFCDTTPRFCYAKMRFRDSERIALKYYLVDYRGLLAPIRRMPNEVLGEIFGFCADDLCEDPRWRAVERLAQKPLLTLSRVCKRWHDVALGTPGPDTIILGKELGGPETQTPEMMEKLVRLLEIFLDRGEETSLRLVIWVDNRAMLELFAQYFKWWKTLTFFRGFSSPLHHSAGAKGRLPWLETLKISTTEGTSQTISTFEAVPRLRNLEFPAFLLPSLPLSQLSYIGYSDSHFSSPKASALDLLPVSSNIGHLSLELPDFFGEEDIIQIVEAIFKSLTLPHLCELSFQPKKYRASQTYWPQTAFLDLTARSSFTQLWSLHLRHIVVADTDLIACLLALPVLEALSITDHLLSEWDERESEDGNPFEFEHHLITDALLSRLTLKPDSPAIVHHLRILELGTLFQFDHTVFLEFLLFRRVEQPSNSPPLLLGIYICRVVN</sequence>
<dbReference type="InterPro" id="IPR001810">
    <property type="entry name" value="F-box_dom"/>
</dbReference>
<dbReference type="Proteomes" id="UP000623467">
    <property type="component" value="Unassembled WGS sequence"/>
</dbReference>
<keyword evidence="1" id="KW-0732">Signal</keyword>
<name>A0A8H6X662_9AGAR</name>
<keyword evidence="4" id="KW-1185">Reference proteome</keyword>
<feature type="domain" description="F-box" evidence="2">
    <location>
        <begin position="158"/>
        <end position="208"/>
    </location>
</feature>
<evidence type="ECO:0000313" key="4">
    <source>
        <dbReference type="Proteomes" id="UP000623467"/>
    </source>
</evidence>
<dbReference type="AlphaFoldDB" id="A0A8H6X662"/>
<evidence type="ECO:0000256" key="1">
    <source>
        <dbReference type="SAM" id="SignalP"/>
    </source>
</evidence>
<dbReference type="Pfam" id="PF12937">
    <property type="entry name" value="F-box-like"/>
    <property type="match status" value="1"/>
</dbReference>
<evidence type="ECO:0000313" key="3">
    <source>
        <dbReference type="EMBL" id="KAF7335253.1"/>
    </source>
</evidence>
<dbReference type="Gene3D" id="1.20.1280.50">
    <property type="match status" value="1"/>
</dbReference>
<dbReference type="SUPFAM" id="SSF52047">
    <property type="entry name" value="RNI-like"/>
    <property type="match status" value="1"/>
</dbReference>
<feature type="signal peptide" evidence="1">
    <location>
        <begin position="1"/>
        <end position="22"/>
    </location>
</feature>
<proteinExistence type="predicted"/>